<dbReference type="RefSeq" id="WP_266261338.1">
    <property type="nucleotide sequence ID" value="NZ_JAMXWF010000046.1"/>
</dbReference>
<evidence type="ECO:0000313" key="2">
    <source>
        <dbReference type="EMBL" id="MDQ6412681.1"/>
    </source>
</evidence>
<organism evidence="2 4">
    <name type="scientific">Paraburkholderia madseniana</name>
    <dbReference type="NCBI Taxonomy" id="2599607"/>
    <lineage>
        <taxon>Bacteria</taxon>
        <taxon>Pseudomonadati</taxon>
        <taxon>Pseudomonadota</taxon>
        <taxon>Betaproteobacteria</taxon>
        <taxon>Burkholderiales</taxon>
        <taxon>Burkholderiaceae</taxon>
        <taxon>Paraburkholderia</taxon>
    </lineage>
</organism>
<accession>A0AAP5BJC5</accession>
<dbReference type="EMBL" id="JAPKHW010000046">
    <property type="protein sequence ID" value="MCX4150866.1"/>
    <property type="molecule type" value="Genomic_DNA"/>
</dbReference>
<name>A0AAP5BJC5_9BURK</name>
<protein>
    <submittedName>
        <fullName evidence="2">Uncharacterized protein</fullName>
    </submittedName>
</protein>
<evidence type="ECO:0000313" key="1">
    <source>
        <dbReference type="EMBL" id="MCX4150866.1"/>
    </source>
</evidence>
<evidence type="ECO:0000313" key="3">
    <source>
        <dbReference type="Proteomes" id="UP001209412"/>
    </source>
</evidence>
<dbReference type="EMBL" id="JAMXWF010000046">
    <property type="protein sequence ID" value="MDQ6412681.1"/>
    <property type="molecule type" value="Genomic_DNA"/>
</dbReference>
<keyword evidence="3" id="KW-1185">Reference proteome</keyword>
<proteinExistence type="predicted"/>
<dbReference type="Proteomes" id="UP001209412">
    <property type="component" value="Unassembled WGS sequence"/>
</dbReference>
<dbReference type="AlphaFoldDB" id="A0AAP5BJC5"/>
<evidence type="ECO:0000313" key="4">
    <source>
        <dbReference type="Proteomes" id="UP001242288"/>
    </source>
</evidence>
<sequence>MIDLQSGKVRFDDGFEVSCATTIAQLERSVSTKRSPATPDHTQLSIGAHISGQRTWGVGAIFFRERLKQIWLQCLNADGVDPDAWDIGNEKARKKFHDEFPMVACFGKSVLETSPASLGWAFSWGKIPSVIDMRGVQALIVVDY</sequence>
<reference evidence="2" key="1">
    <citation type="submission" date="2022-06" db="EMBL/GenBank/DDBJ databases">
        <title>PHB producers.</title>
        <authorList>
            <person name="Besaury L."/>
        </authorList>
    </citation>
    <scope>NUCLEOTIDE SEQUENCE</scope>
    <source>
        <strain evidence="2 3">SEWS6</strain>
    </source>
</reference>
<gene>
    <name evidence="2" type="ORF">NIE36_36755</name>
    <name evidence="1" type="ORF">OSB80_36840</name>
</gene>
<dbReference type="Proteomes" id="UP001242288">
    <property type="component" value="Unassembled WGS sequence"/>
</dbReference>
<comment type="caution">
    <text evidence="2">The sequence shown here is derived from an EMBL/GenBank/DDBJ whole genome shotgun (WGS) entry which is preliminary data.</text>
</comment>